<dbReference type="Proteomes" id="UP000250462">
    <property type="component" value="Unassembled WGS sequence"/>
</dbReference>
<evidence type="ECO:0000313" key="2">
    <source>
        <dbReference type="EMBL" id="RAW17834.1"/>
    </source>
</evidence>
<dbReference type="EMBL" id="QMIG01000002">
    <property type="protein sequence ID" value="RAW17834.1"/>
    <property type="molecule type" value="Genomic_DNA"/>
</dbReference>
<dbReference type="SUPFAM" id="SSF50998">
    <property type="entry name" value="Quinoprotein alcohol dehydrogenase-like"/>
    <property type="match status" value="1"/>
</dbReference>
<dbReference type="Pfam" id="PF13360">
    <property type="entry name" value="PQQ_2"/>
    <property type="match status" value="1"/>
</dbReference>
<accession>A0A329QZJ8</accession>
<feature type="domain" description="Pyrrolo-quinoline quinone repeat" evidence="1">
    <location>
        <begin position="92"/>
        <end position="212"/>
    </location>
</feature>
<dbReference type="Gene3D" id="2.130.10.10">
    <property type="entry name" value="YVTN repeat-like/Quinoprotein amine dehydrogenase"/>
    <property type="match status" value="1"/>
</dbReference>
<dbReference type="InterPro" id="IPR015943">
    <property type="entry name" value="WD40/YVTN_repeat-like_dom_sf"/>
</dbReference>
<dbReference type="PANTHER" id="PTHR34512:SF30">
    <property type="entry name" value="OUTER MEMBRANE PROTEIN ASSEMBLY FACTOR BAMB"/>
    <property type="match status" value="1"/>
</dbReference>
<dbReference type="InterPro" id="IPR002372">
    <property type="entry name" value="PQQ_rpt_dom"/>
</dbReference>
<gene>
    <name evidence="2" type="ORF">DPM12_02970</name>
</gene>
<dbReference type="AlphaFoldDB" id="A0A329QZJ8"/>
<dbReference type="RefSeq" id="WP_112256793.1">
    <property type="nucleotide sequence ID" value="NZ_QMIG01000002.1"/>
</dbReference>
<dbReference type="OrthoDB" id="3661050at2"/>
<sequence>MRVTRNRVVAVAAGGVVVLAAGAYLVFGLDRYDEEVSGPSGTYPEAVAEQAPANPSDVLAVADDPWIVDGLRIERAGSGDGSGSGGGRGEDAVVAAYDLRTDAEYWTYRRAGHAASILTAADGLVYVLWDDGLLVQLDPRTAEPRWHRQTEYDRYVEIRVVGETVMVVDESTVTGYELEDGDEAWTTSLPDSCTAGVGLSRHVQVTGDVAVMEAACESDDPGAFVVDADGHETWIPKDGSFRVVRAGSEFALAEMYGDATVFSPDDLEEVAVVPHPGEEISFYWDGNDELLVGRNPDASDEGDVAYAAWDRVDDELAWQIPTDGTWHPEHIPIVVDDLVYALRYVPENTEQRALVVYDAATGDELDRVEIDLAEYLTIVDEERFSYPSVELRISGVSSGTITLTIDGPILARDRGYCDACSIVLADPGT</sequence>
<evidence type="ECO:0000259" key="1">
    <source>
        <dbReference type="Pfam" id="PF13360"/>
    </source>
</evidence>
<comment type="caution">
    <text evidence="2">The sequence shown here is derived from an EMBL/GenBank/DDBJ whole genome shotgun (WGS) entry which is preliminary data.</text>
</comment>
<reference evidence="2 3" key="1">
    <citation type="submission" date="2018-06" db="EMBL/GenBank/DDBJ databases">
        <title>Phytoactinopolyspora halophila sp. nov., a novel halophilic actinomycete isolated from a saline soil in China.</title>
        <authorList>
            <person name="Tang S.-K."/>
        </authorList>
    </citation>
    <scope>NUCLEOTIDE SEQUENCE [LARGE SCALE GENOMIC DNA]</scope>
    <source>
        <strain evidence="2 3">YIM 96934</strain>
    </source>
</reference>
<proteinExistence type="predicted"/>
<organism evidence="2 3">
    <name type="scientific">Phytoactinopolyspora halophila</name>
    <dbReference type="NCBI Taxonomy" id="1981511"/>
    <lineage>
        <taxon>Bacteria</taxon>
        <taxon>Bacillati</taxon>
        <taxon>Actinomycetota</taxon>
        <taxon>Actinomycetes</taxon>
        <taxon>Jiangellales</taxon>
        <taxon>Jiangellaceae</taxon>
        <taxon>Phytoactinopolyspora</taxon>
    </lineage>
</organism>
<dbReference type="PANTHER" id="PTHR34512">
    <property type="entry name" value="CELL SURFACE PROTEIN"/>
    <property type="match status" value="1"/>
</dbReference>
<keyword evidence="3" id="KW-1185">Reference proteome</keyword>
<name>A0A329QZJ8_9ACTN</name>
<evidence type="ECO:0000313" key="3">
    <source>
        <dbReference type="Proteomes" id="UP000250462"/>
    </source>
</evidence>
<protein>
    <recommendedName>
        <fullName evidence="1">Pyrrolo-quinoline quinone repeat domain-containing protein</fullName>
    </recommendedName>
</protein>
<dbReference type="InterPro" id="IPR011047">
    <property type="entry name" value="Quinoprotein_ADH-like_sf"/>
</dbReference>